<dbReference type="EMBL" id="GECU01002532">
    <property type="protein sequence ID" value="JAT05175.1"/>
    <property type="molecule type" value="Transcribed_RNA"/>
</dbReference>
<reference evidence="2" key="1">
    <citation type="submission" date="2015-11" db="EMBL/GenBank/DDBJ databases">
        <title>De novo transcriptome assembly of four potential Pierce s Disease insect vectors from Arizona vineyards.</title>
        <authorList>
            <person name="Tassone E.E."/>
        </authorList>
    </citation>
    <scope>NUCLEOTIDE SEQUENCE</scope>
</reference>
<gene>
    <name evidence="2" type="ORF">g.1178</name>
</gene>
<feature type="non-terminal residue" evidence="2">
    <location>
        <position position="1"/>
    </location>
</feature>
<keyword evidence="1" id="KW-0472">Membrane</keyword>
<proteinExistence type="predicted"/>
<keyword evidence="1" id="KW-0812">Transmembrane</keyword>
<feature type="transmembrane region" description="Helical" evidence="1">
    <location>
        <begin position="31"/>
        <end position="52"/>
    </location>
</feature>
<dbReference type="AlphaFoldDB" id="A0A1B6K157"/>
<keyword evidence="1" id="KW-1133">Transmembrane helix</keyword>
<sequence length="156" mass="17906">RLVTQLILVAAMLQPKLENRMKYVNRNCSNNIFTIGSISWILFVLSTLVLTCTRTTTVEIYQVHNGTVIVSKKSLFDITEDKFKTGKACQEIPSKKEPLFQNMTKVRRKPRIVISRESANIYLTKTYKLENETEEILFPELSASECAVKEFIKAVK</sequence>
<evidence type="ECO:0000313" key="2">
    <source>
        <dbReference type="EMBL" id="JAT05175.1"/>
    </source>
</evidence>
<accession>A0A1B6K157</accession>
<protein>
    <submittedName>
        <fullName evidence="2">Uncharacterized protein</fullName>
    </submittedName>
</protein>
<organism evidence="2">
    <name type="scientific">Homalodisca liturata</name>
    <dbReference type="NCBI Taxonomy" id="320908"/>
    <lineage>
        <taxon>Eukaryota</taxon>
        <taxon>Metazoa</taxon>
        <taxon>Ecdysozoa</taxon>
        <taxon>Arthropoda</taxon>
        <taxon>Hexapoda</taxon>
        <taxon>Insecta</taxon>
        <taxon>Pterygota</taxon>
        <taxon>Neoptera</taxon>
        <taxon>Paraneoptera</taxon>
        <taxon>Hemiptera</taxon>
        <taxon>Auchenorrhyncha</taxon>
        <taxon>Membracoidea</taxon>
        <taxon>Cicadellidae</taxon>
        <taxon>Cicadellinae</taxon>
        <taxon>Proconiini</taxon>
        <taxon>Homalodisca</taxon>
    </lineage>
</organism>
<name>A0A1B6K157_9HEMI</name>
<evidence type="ECO:0000256" key="1">
    <source>
        <dbReference type="SAM" id="Phobius"/>
    </source>
</evidence>